<dbReference type="EMBL" id="CP036267">
    <property type="protein sequence ID" value="QDT32119.1"/>
    <property type="molecule type" value="Genomic_DNA"/>
</dbReference>
<keyword evidence="3" id="KW-1185">Reference proteome</keyword>
<gene>
    <name evidence="2" type="ORF">Mal48_13610</name>
</gene>
<evidence type="ECO:0000313" key="3">
    <source>
        <dbReference type="Proteomes" id="UP000315724"/>
    </source>
</evidence>
<dbReference type="KEGG" id="tpol:Mal48_13610"/>
<feature type="region of interest" description="Disordered" evidence="1">
    <location>
        <begin position="57"/>
        <end position="81"/>
    </location>
</feature>
<evidence type="ECO:0000256" key="1">
    <source>
        <dbReference type="SAM" id="MobiDB-lite"/>
    </source>
</evidence>
<protein>
    <submittedName>
        <fullName evidence="2">Uncharacterized protein</fullName>
    </submittedName>
</protein>
<reference evidence="2 3" key="1">
    <citation type="submission" date="2019-02" db="EMBL/GenBank/DDBJ databases">
        <title>Deep-cultivation of Planctomycetes and their phenomic and genomic characterization uncovers novel biology.</title>
        <authorList>
            <person name="Wiegand S."/>
            <person name="Jogler M."/>
            <person name="Boedeker C."/>
            <person name="Pinto D."/>
            <person name="Vollmers J."/>
            <person name="Rivas-Marin E."/>
            <person name="Kohn T."/>
            <person name="Peeters S.H."/>
            <person name="Heuer A."/>
            <person name="Rast P."/>
            <person name="Oberbeckmann S."/>
            <person name="Bunk B."/>
            <person name="Jeske O."/>
            <person name="Meyerdierks A."/>
            <person name="Storesund J.E."/>
            <person name="Kallscheuer N."/>
            <person name="Luecker S."/>
            <person name="Lage O.M."/>
            <person name="Pohl T."/>
            <person name="Merkel B.J."/>
            <person name="Hornburger P."/>
            <person name="Mueller R.-W."/>
            <person name="Bruemmer F."/>
            <person name="Labrenz M."/>
            <person name="Spormann A.M."/>
            <person name="Op den Camp H."/>
            <person name="Overmann J."/>
            <person name="Amann R."/>
            <person name="Jetten M.S.M."/>
            <person name="Mascher T."/>
            <person name="Medema M.H."/>
            <person name="Devos D.P."/>
            <person name="Kaster A.-K."/>
            <person name="Ovreas L."/>
            <person name="Rohde M."/>
            <person name="Galperin M.Y."/>
            <person name="Jogler C."/>
        </authorList>
    </citation>
    <scope>NUCLEOTIDE SEQUENCE [LARGE SCALE GENOMIC DNA]</scope>
    <source>
        <strain evidence="2 3">Mal48</strain>
    </source>
</reference>
<organism evidence="2 3">
    <name type="scientific">Thalassoglobus polymorphus</name>
    <dbReference type="NCBI Taxonomy" id="2527994"/>
    <lineage>
        <taxon>Bacteria</taxon>
        <taxon>Pseudomonadati</taxon>
        <taxon>Planctomycetota</taxon>
        <taxon>Planctomycetia</taxon>
        <taxon>Planctomycetales</taxon>
        <taxon>Planctomycetaceae</taxon>
        <taxon>Thalassoglobus</taxon>
    </lineage>
</organism>
<dbReference type="AlphaFoldDB" id="A0A517QKF1"/>
<feature type="compositionally biased region" description="Basic and acidic residues" evidence="1">
    <location>
        <begin position="57"/>
        <end position="67"/>
    </location>
</feature>
<sequence length="81" mass="8770">MCVDVERDSAVKVLIASRQNVNISSKNVIAGRFKVSGYRILELVLKLEIALSNVEKSNVEKSDDSRGSRTGSKAVCSTVCP</sequence>
<evidence type="ECO:0000313" key="2">
    <source>
        <dbReference type="EMBL" id="QDT32119.1"/>
    </source>
</evidence>
<dbReference type="Proteomes" id="UP000315724">
    <property type="component" value="Chromosome"/>
</dbReference>
<accession>A0A517QKF1</accession>
<name>A0A517QKF1_9PLAN</name>
<proteinExistence type="predicted"/>